<accession>A0ABQ0GI10</accession>
<name>A0ABQ0GI10_9PEZI</name>
<sequence length="524" mass="58219">MMLAHPCSPRAFLLLVALLLAVFLLTVARLHHGPSTDSLIFPHLGAERSDVLGQGPSVADAAEERPAKCGSQELDYLRQPELRFTKTIRYTRRCIKPIRGETDRDAVANITGPLITGTTTLDLTADCSTIKLPPCEPLTLHVPPAYPKQQYRHLLFGVASRYERINDSLPVFAHWLAGTGARLVAVAADAGLPYNSHFNLTALEEAYRDAGIQASIIPPSLKTGLPRNGSQHLPKGDGRPAPVEQLHFMLIRDMLDAATEETQWLGVLDDDTFFPALYPLSRELARHDHARSAWLGALADNFFSVRMWGFMAYGGAGVFLSVPLARQLEPRLEECITTTSVPGGDGMLRDCVYAHTTTKLTLVDGLYQHDFRGDPSGFFESGRRVLSLHHWKSWYRAPVAAMASITRLCGDCFLQRFRFGRDTLLANGYSITQYSPPGRLDSIDLSRVEGTWQYADDDKFDFVYGPFREALGPKTKKSWRLMSTIGGTGDARGGGAMRQVYVYRARRDLEENPVDEVIELVWQG</sequence>
<proteinExistence type="predicted"/>
<dbReference type="EMBL" id="BAAFSV010000004">
    <property type="protein sequence ID" value="GAB1317407.1"/>
    <property type="molecule type" value="Genomic_DNA"/>
</dbReference>
<protein>
    <submittedName>
        <fullName evidence="2">Glycosyltransferase family 31 protein</fullName>
    </submittedName>
</protein>
<keyword evidence="3" id="KW-1185">Reference proteome</keyword>
<keyword evidence="1" id="KW-0732">Signal</keyword>
<evidence type="ECO:0000313" key="3">
    <source>
        <dbReference type="Proteomes" id="UP001628179"/>
    </source>
</evidence>
<feature type="chain" id="PRO_5045199080" evidence="1">
    <location>
        <begin position="29"/>
        <end position="524"/>
    </location>
</feature>
<dbReference type="GeneID" id="98178360"/>
<dbReference type="InterPro" id="IPR006740">
    <property type="entry name" value="DUF604"/>
</dbReference>
<comment type="caution">
    <text evidence="2">The sequence shown here is derived from an EMBL/GenBank/DDBJ whole genome shotgun (WGS) entry which is preliminary data.</text>
</comment>
<evidence type="ECO:0000313" key="2">
    <source>
        <dbReference type="EMBL" id="GAB1317407.1"/>
    </source>
</evidence>
<evidence type="ECO:0000256" key="1">
    <source>
        <dbReference type="SAM" id="SignalP"/>
    </source>
</evidence>
<dbReference type="RefSeq" id="XP_070919138.1">
    <property type="nucleotide sequence ID" value="XM_071063037.1"/>
</dbReference>
<gene>
    <name evidence="2" type="ORF">MFIFM68171_07617</name>
</gene>
<organism evidence="2 3">
    <name type="scientific">Madurella fahalii</name>
    <dbReference type="NCBI Taxonomy" id="1157608"/>
    <lineage>
        <taxon>Eukaryota</taxon>
        <taxon>Fungi</taxon>
        <taxon>Dikarya</taxon>
        <taxon>Ascomycota</taxon>
        <taxon>Pezizomycotina</taxon>
        <taxon>Sordariomycetes</taxon>
        <taxon>Sordariomycetidae</taxon>
        <taxon>Sordariales</taxon>
        <taxon>Sordariales incertae sedis</taxon>
        <taxon>Madurella</taxon>
    </lineage>
</organism>
<reference evidence="2 3" key="1">
    <citation type="submission" date="2024-09" db="EMBL/GenBank/DDBJ databases">
        <title>Itraconazole resistance in Madurella fahalii resulting from another homologue of gene encoding cytochrome P450 14-alpha sterol demethylase (CYP51).</title>
        <authorList>
            <person name="Yoshioka I."/>
            <person name="Fahal A.H."/>
            <person name="Kaneko S."/>
            <person name="Yaguchi T."/>
        </authorList>
    </citation>
    <scope>NUCLEOTIDE SEQUENCE [LARGE SCALE GENOMIC DNA]</scope>
    <source>
        <strain evidence="2 3">IFM 68171</strain>
    </source>
</reference>
<dbReference type="PANTHER" id="PTHR10811">
    <property type="entry name" value="FRINGE-RELATED"/>
    <property type="match status" value="1"/>
</dbReference>
<dbReference type="Proteomes" id="UP001628179">
    <property type="component" value="Unassembled WGS sequence"/>
</dbReference>
<dbReference type="Pfam" id="PF04646">
    <property type="entry name" value="DUF604"/>
    <property type="match status" value="1"/>
</dbReference>
<dbReference type="Gene3D" id="3.90.550.50">
    <property type="match status" value="1"/>
</dbReference>
<feature type="signal peptide" evidence="1">
    <location>
        <begin position="1"/>
        <end position="28"/>
    </location>
</feature>